<gene>
    <name evidence="1" type="ORF">PIB30_098356</name>
</gene>
<sequence>MECGSQWAGSSPISGSFVSPVGPPSWVAIPSRGGVTVARAAVVSSPPREGAGSLSPFGLWGGFGSLVPSGWGTRLGSGMSPRRCLGPGLRVLCAGSKFGVPFLNSRTSDSIACMRCLSSWAIWDSSEPILPKGRGWVHSVQSDRRRFVYCLGLGSEGALVAAVGSDVDRRQSGRCKPRLLHLGRPLSVTLRQFPQTAPMYGMYLRGVWDYRRNRWCQDGRFGGLCERGSCEDEAEALSSIEGESSSR</sequence>
<evidence type="ECO:0000313" key="1">
    <source>
        <dbReference type="EMBL" id="MED6213947.1"/>
    </source>
</evidence>
<accession>A0ABU6YU98</accession>
<proteinExistence type="predicted"/>
<keyword evidence="2" id="KW-1185">Reference proteome</keyword>
<dbReference type="EMBL" id="JASCZI010244162">
    <property type="protein sequence ID" value="MED6213947.1"/>
    <property type="molecule type" value="Genomic_DNA"/>
</dbReference>
<protein>
    <submittedName>
        <fullName evidence="1">Uncharacterized protein</fullName>
    </submittedName>
</protein>
<reference evidence="1 2" key="1">
    <citation type="journal article" date="2023" name="Plants (Basel)">
        <title>Bridging the Gap: Combining Genomics and Transcriptomics Approaches to Understand Stylosanthes scabra, an Orphan Legume from the Brazilian Caatinga.</title>
        <authorList>
            <person name="Ferreira-Neto J.R.C."/>
            <person name="da Silva M.D."/>
            <person name="Binneck E."/>
            <person name="de Melo N.F."/>
            <person name="da Silva R.H."/>
            <person name="de Melo A.L.T.M."/>
            <person name="Pandolfi V."/>
            <person name="Bustamante F.O."/>
            <person name="Brasileiro-Vidal A.C."/>
            <person name="Benko-Iseppon A.M."/>
        </authorList>
    </citation>
    <scope>NUCLEOTIDE SEQUENCE [LARGE SCALE GENOMIC DNA]</scope>
    <source>
        <tissue evidence="1">Leaves</tissue>
    </source>
</reference>
<evidence type="ECO:0000313" key="2">
    <source>
        <dbReference type="Proteomes" id="UP001341840"/>
    </source>
</evidence>
<organism evidence="1 2">
    <name type="scientific">Stylosanthes scabra</name>
    <dbReference type="NCBI Taxonomy" id="79078"/>
    <lineage>
        <taxon>Eukaryota</taxon>
        <taxon>Viridiplantae</taxon>
        <taxon>Streptophyta</taxon>
        <taxon>Embryophyta</taxon>
        <taxon>Tracheophyta</taxon>
        <taxon>Spermatophyta</taxon>
        <taxon>Magnoliopsida</taxon>
        <taxon>eudicotyledons</taxon>
        <taxon>Gunneridae</taxon>
        <taxon>Pentapetalae</taxon>
        <taxon>rosids</taxon>
        <taxon>fabids</taxon>
        <taxon>Fabales</taxon>
        <taxon>Fabaceae</taxon>
        <taxon>Papilionoideae</taxon>
        <taxon>50 kb inversion clade</taxon>
        <taxon>dalbergioids sensu lato</taxon>
        <taxon>Dalbergieae</taxon>
        <taxon>Pterocarpus clade</taxon>
        <taxon>Stylosanthes</taxon>
    </lineage>
</organism>
<comment type="caution">
    <text evidence="1">The sequence shown here is derived from an EMBL/GenBank/DDBJ whole genome shotgun (WGS) entry which is preliminary data.</text>
</comment>
<name>A0ABU6YU98_9FABA</name>
<dbReference type="Proteomes" id="UP001341840">
    <property type="component" value="Unassembled WGS sequence"/>
</dbReference>